<dbReference type="AlphaFoldDB" id="A0A2T2NIQ9"/>
<accession>A0A2T2NIQ9</accession>
<keyword evidence="3" id="KW-1185">Reference proteome</keyword>
<feature type="region of interest" description="Disordered" evidence="1">
    <location>
        <begin position="89"/>
        <end position="117"/>
    </location>
</feature>
<protein>
    <submittedName>
        <fullName evidence="2">Uncharacterized protein</fullName>
    </submittedName>
</protein>
<proteinExistence type="predicted"/>
<dbReference type="Proteomes" id="UP000240883">
    <property type="component" value="Unassembled WGS sequence"/>
</dbReference>
<gene>
    <name evidence="2" type="ORF">BS50DRAFT_55273</name>
</gene>
<evidence type="ECO:0000256" key="1">
    <source>
        <dbReference type="SAM" id="MobiDB-lite"/>
    </source>
</evidence>
<evidence type="ECO:0000313" key="3">
    <source>
        <dbReference type="Proteomes" id="UP000240883"/>
    </source>
</evidence>
<organism evidence="2 3">
    <name type="scientific">Corynespora cassiicola Philippines</name>
    <dbReference type="NCBI Taxonomy" id="1448308"/>
    <lineage>
        <taxon>Eukaryota</taxon>
        <taxon>Fungi</taxon>
        <taxon>Dikarya</taxon>
        <taxon>Ascomycota</taxon>
        <taxon>Pezizomycotina</taxon>
        <taxon>Dothideomycetes</taxon>
        <taxon>Pleosporomycetidae</taxon>
        <taxon>Pleosporales</taxon>
        <taxon>Corynesporascaceae</taxon>
        <taxon>Corynespora</taxon>
    </lineage>
</organism>
<name>A0A2T2NIQ9_CORCC</name>
<sequence length="142" mass="15480">MAHGLFLAPCHSASRRHPRPYLATIAHHRPSPTASGFARHGKWNLALSCSLTGPLVQEAVGAGAALSDLLRPAFSAEIRHTHIHTISPSPWTCPPLHSAREESAKGNPPHVKPRRHEYEMDAWRKRVGVAMPRPNSSGPAHP</sequence>
<reference evidence="2 3" key="1">
    <citation type="journal article" date="2018" name="Front. Microbiol.">
        <title>Genome-Wide Analysis of Corynespora cassiicola Leaf Fall Disease Putative Effectors.</title>
        <authorList>
            <person name="Lopez D."/>
            <person name="Ribeiro S."/>
            <person name="Label P."/>
            <person name="Fumanal B."/>
            <person name="Venisse J.S."/>
            <person name="Kohler A."/>
            <person name="de Oliveira R.R."/>
            <person name="Labutti K."/>
            <person name="Lipzen A."/>
            <person name="Lail K."/>
            <person name="Bauer D."/>
            <person name="Ohm R.A."/>
            <person name="Barry K.W."/>
            <person name="Spatafora J."/>
            <person name="Grigoriev I.V."/>
            <person name="Martin F.M."/>
            <person name="Pujade-Renaud V."/>
        </authorList>
    </citation>
    <scope>NUCLEOTIDE SEQUENCE [LARGE SCALE GENOMIC DNA]</scope>
    <source>
        <strain evidence="2 3">Philippines</strain>
    </source>
</reference>
<evidence type="ECO:0000313" key="2">
    <source>
        <dbReference type="EMBL" id="PSN65314.1"/>
    </source>
</evidence>
<dbReference type="EMBL" id="KZ678137">
    <property type="protein sequence ID" value="PSN65314.1"/>
    <property type="molecule type" value="Genomic_DNA"/>
</dbReference>